<dbReference type="InParanoid" id="A0A3N4KH36"/>
<evidence type="ECO:0000256" key="1">
    <source>
        <dbReference type="SAM" id="SignalP"/>
    </source>
</evidence>
<accession>A0A3N4KH36</accession>
<reference evidence="2 3" key="1">
    <citation type="journal article" date="2018" name="Nat. Ecol. Evol.">
        <title>Pezizomycetes genomes reveal the molecular basis of ectomycorrhizal truffle lifestyle.</title>
        <authorList>
            <person name="Murat C."/>
            <person name="Payen T."/>
            <person name="Noel B."/>
            <person name="Kuo A."/>
            <person name="Morin E."/>
            <person name="Chen J."/>
            <person name="Kohler A."/>
            <person name="Krizsan K."/>
            <person name="Balestrini R."/>
            <person name="Da Silva C."/>
            <person name="Montanini B."/>
            <person name="Hainaut M."/>
            <person name="Levati E."/>
            <person name="Barry K.W."/>
            <person name="Belfiori B."/>
            <person name="Cichocki N."/>
            <person name="Clum A."/>
            <person name="Dockter R.B."/>
            <person name="Fauchery L."/>
            <person name="Guy J."/>
            <person name="Iotti M."/>
            <person name="Le Tacon F."/>
            <person name="Lindquist E.A."/>
            <person name="Lipzen A."/>
            <person name="Malagnac F."/>
            <person name="Mello A."/>
            <person name="Molinier V."/>
            <person name="Miyauchi S."/>
            <person name="Poulain J."/>
            <person name="Riccioni C."/>
            <person name="Rubini A."/>
            <person name="Sitrit Y."/>
            <person name="Splivallo R."/>
            <person name="Traeger S."/>
            <person name="Wang M."/>
            <person name="Zifcakova L."/>
            <person name="Wipf D."/>
            <person name="Zambonelli A."/>
            <person name="Paolocci F."/>
            <person name="Nowrousian M."/>
            <person name="Ottonello S."/>
            <person name="Baldrian P."/>
            <person name="Spatafora J.W."/>
            <person name="Henrissat B."/>
            <person name="Nagy L.G."/>
            <person name="Aury J.M."/>
            <person name="Wincker P."/>
            <person name="Grigoriev I.V."/>
            <person name="Bonfante P."/>
            <person name="Martin F.M."/>
        </authorList>
    </citation>
    <scope>NUCLEOTIDE SEQUENCE [LARGE SCALE GENOMIC DNA]</scope>
    <source>
        <strain evidence="2 3">CCBAS932</strain>
    </source>
</reference>
<keyword evidence="3" id="KW-1185">Reference proteome</keyword>
<evidence type="ECO:0008006" key="4">
    <source>
        <dbReference type="Google" id="ProtNLM"/>
    </source>
</evidence>
<organism evidence="2 3">
    <name type="scientific">Morchella conica CCBAS932</name>
    <dbReference type="NCBI Taxonomy" id="1392247"/>
    <lineage>
        <taxon>Eukaryota</taxon>
        <taxon>Fungi</taxon>
        <taxon>Dikarya</taxon>
        <taxon>Ascomycota</taxon>
        <taxon>Pezizomycotina</taxon>
        <taxon>Pezizomycetes</taxon>
        <taxon>Pezizales</taxon>
        <taxon>Morchellaceae</taxon>
        <taxon>Morchella</taxon>
    </lineage>
</organism>
<dbReference type="EMBL" id="ML119148">
    <property type="protein sequence ID" value="RPB09800.1"/>
    <property type="molecule type" value="Genomic_DNA"/>
</dbReference>
<gene>
    <name evidence="2" type="ORF">P167DRAFT_547749</name>
</gene>
<proteinExistence type="predicted"/>
<evidence type="ECO:0000313" key="3">
    <source>
        <dbReference type="Proteomes" id="UP000277580"/>
    </source>
</evidence>
<name>A0A3N4KH36_9PEZI</name>
<feature type="chain" id="PRO_5018253670" description="4Fe-4S ferredoxin-type domain-containing protein" evidence="1">
    <location>
        <begin position="18"/>
        <end position="175"/>
    </location>
</feature>
<dbReference type="AlphaFoldDB" id="A0A3N4KH36"/>
<keyword evidence="1" id="KW-0732">Signal</keyword>
<sequence length="175" mass="18471">MWPLALVGRVAIGLYVASPIIGGFGSCGTCGACGSCGTTVAAGPVGRTRLQHNLEMGVYFGSQMYVPGPGNPRSDSGLGSALAPLASALPRFTPHCVPLGRGALGRLSSHCNKDLQKGPSHKGHKHWQYLPVCLGYPLRETSVVYPAHLRVWRSSEGHIRPVGMAGEDNEDSPRE</sequence>
<feature type="signal peptide" evidence="1">
    <location>
        <begin position="1"/>
        <end position="17"/>
    </location>
</feature>
<dbReference type="Proteomes" id="UP000277580">
    <property type="component" value="Unassembled WGS sequence"/>
</dbReference>
<protein>
    <recommendedName>
        <fullName evidence="4">4Fe-4S ferredoxin-type domain-containing protein</fullName>
    </recommendedName>
</protein>
<evidence type="ECO:0000313" key="2">
    <source>
        <dbReference type="EMBL" id="RPB09800.1"/>
    </source>
</evidence>